<protein>
    <recommendedName>
        <fullName evidence="1">tRNA-uridine aminocarboxypropyltransferase</fullName>
        <ecNumber evidence="1">2.5.1.25</ecNumber>
    </recommendedName>
</protein>
<dbReference type="GO" id="GO:0008033">
    <property type="term" value="P:tRNA processing"/>
    <property type="evidence" value="ECO:0007669"/>
    <property type="project" value="UniProtKB-KW"/>
</dbReference>
<keyword evidence="2" id="KW-0808">Transferase</keyword>
<dbReference type="AlphaFoldDB" id="A0A8I6YRX5"/>
<evidence type="ECO:0000256" key="3">
    <source>
        <dbReference type="ARBA" id="ARBA00022691"/>
    </source>
</evidence>
<dbReference type="PANTHER" id="PTHR21392">
    <property type="entry name" value="TRNA-URIDINE AMINOCARBOXYPROPYLTRANSFERASE 2"/>
    <property type="match status" value="1"/>
</dbReference>
<keyword evidence="9" id="KW-1185">Reference proteome</keyword>
<proteinExistence type="predicted"/>
<comment type="catalytic activity">
    <reaction evidence="5">
        <text>a uridine in tRNA + S-adenosyl-L-methionine = a 3-[(3S)-3-amino-3-carboxypropyl]uridine in tRNA + S-methyl-5'-thioadenosine + H(+)</text>
        <dbReference type="Rhea" id="RHEA:62432"/>
        <dbReference type="Rhea" id="RHEA-COMP:13339"/>
        <dbReference type="Rhea" id="RHEA-COMP:16092"/>
        <dbReference type="ChEBI" id="CHEBI:15378"/>
        <dbReference type="ChEBI" id="CHEBI:17509"/>
        <dbReference type="ChEBI" id="CHEBI:59789"/>
        <dbReference type="ChEBI" id="CHEBI:65315"/>
        <dbReference type="ChEBI" id="CHEBI:82930"/>
        <dbReference type="EC" id="2.5.1.25"/>
    </reaction>
</comment>
<keyword evidence="3" id="KW-0949">S-adenosyl-L-methionine</keyword>
<dbReference type="GO" id="GO:0016432">
    <property type="term" value="F:tRNA-uridine aminocarboxypropyltransferase activity"/>
    <property type="evidence" value="ECO:0007669"/>
    <property type="project" value="UniProtKB-EC"/>
</dbReference>
<dbReference type="InterPro" id="IPR039262">
    <property type="entry name" value="DTWD2/TAPT"/>
</dbReference>
<evidence type="ECO:0000256" key="5">
    <source>
        <dbReference type="ARBA" id="ARBA00048718"/>
    </source>
</evidence>
<dbReference type="PANTHER" id="PTHR21392:SF5">
    <property type="entry name" value="TRNA-URIDINE AMINOCARBOXYPROPYLTRANSFERASE"/>
    <property type="match status" value="1"/>
</dbReference>
<evidence type="ECO:0000259" key="7">
    <source>
        <dbReference type="SMART" id="SM01144"/>
    </source>
</evidence>
<feature type="compositionally biased region" description="Basic and acidic residues" evidence="6">
    <location>
        <begin position="218"/>
        <end position="227"/>
    </location>
</feature>
<evidence type="ECO:0000256" key="1">
    <source>
        <dbReference type="ARBA" id="ARBA00012386"/>
    </source>
</evidence>
<name>A0A8I6YRX5_HORVV</name>
<evidence type="ECO:0000256" key="6">
    <source>
        <dbReference type="SAM" id="MobiDB-lite"/>
    </source>
</evidence>
<dbReference type="EnsemblPlants" id="HORVU.MOREX.r3.6HG0558310.1">
    <property type="protein sequence ID" value="HORVU.MOREX.r3.6HG0558310.1.CDS1"/>
    <property type="gene ID" value="HORVU.MOREX.r3.6HG0558310"/>
</dbReference>
<evidence type="ECO:0000256" key="4">
    <source>
        <dbReference type="ARBA" id="ARBA00022694"/>
    </source>
</evidence>
<dbReference type="Gramene" id="HORVU.MOREX.r2.6HG0463780.1">
    <property type="protein sequence ID" value="HORVU.MOREX.r2.6HG0463780.1.CDS.1"/>
    <property type="gene ID" value="HORVU.MOREX.r2.6HG0463780"/>
</dbReference>
<evidence type="ECO:0000313" key="9">
    <source>
        <dbReference type="Proteomes" id="UP000011116"/>
    </source>
</evidence>
<keyword evidence="4" id="KW-0819">tRNA processing</keyword>
<evidence type="ECO:0000313" key="8">
    <source>
        <dbReference type="EnsemblPlants" id="HORVU.MOREX.r3.6HG0558310.1.CDS1"/>
    </source>
</evidence>
<dbReference type="Proteomes" id="UP000011116">
    <property type="component" value="Chromosome 6H"/>
</dbReference>
<feature type="compositionally biased region" description="Basic and acidic residues" evidence="6">
    <location>
        <begin position="53"/>
        <end position="62"/>
    </location>
</feature>
<dbReference type="Pfam" id="PF03942">
    <property type="entry name" value="DTW"/>
    <property type="match status" value="1"/>
</dbReference>
<accession>A0A8I6YRX5</accession>
<dbReference type="InterPro" id="IPR005636">
    <property type="entry name" value="DTW"/>
</dbReference>
<organism evidence="8 9">
    <name type="scientific">Hordeum vulgare subsp. vulgare</name>
    <name type="common">Domesticated barley</name>
    <dbReference type="NCBI Taxonomy" id="112509"/>
    <lineage>
        <taxon>Eukaryota</taxon>
        <taxon>Viridiplantae</taxon>
        <taxon>Streptophyta</taxon>
        <taxon>Embryophyta</taxon>
        <taxon>Tracheophyta</taxon>
        <taxon>Spermatophyta</taxon>
        <taxon>Magnoliopsida</taxon>
        <taxon>Liliopsida</taxon>
        <taxon>Poales</taxon>
        <taxon>Poaceae</taxon>
        <taxon>BOP clade</taxon>
        <taxon>Pooideae</taxon>
        <taxon>Triticodae</taxon>
        <taxon>Triticeae</taxon>
        <taxon>Hordeinae</taxon>
        <taxon>Hordeum</taxon>
    </lineage>
</organism>
<sequence length="370" mass="40314">MPIFSSNSIGISQVQTGLAATRTKLKFSSTPNRAAPPTSPPMAMAESETDTQSDAHLREPGQRRRRPVCGVCTKPLRVCLCGRLRGPPLDTAVGVTVLQHPTEAHHPLSSVRVARLGLRNLAVAQVADVAHRASFLLTTNLGLGGEETGNVEAGAAAIGEAWTVETMDDKCSIAYTEKQLRIDVERGVGANPKIRWLPRCSSLAELAVSNGFTVTKTQENKPRRSTGDEASPSPELQHEYSIAIPPHSALLFPCQRATTIDAASDCQVLVKHLIVLDGTWAKAHRMYHENPWLQLVPHVMVEADTVSLYGEVRHEPKAGCLSTVESIVVAMKELGEDETGLDRVLAVFESMIADQRRCKDENWKPKQKSQ</sequence>
<reference evidence="9" key="1">
    <citation type="journal article" date="2012" name="Nature">
        <title>A physical, genetic and functional sequence assembly of the barley genome.</title>
        <authorList>
            <consortium name="The International Barley Genome Sequencing Consortium"/>
            <person name="Mayer K.F."/>
            <person name="Waugh R."/>
            <person name="Brown J.W."/>
            <person name="Schulman A."/>
            <person name="Langridge P."/>
            <person name="Platzer M."/>
            <person name="Fincher G.B."/>
            <person name="Muehlbauer G.J."/>
            <person name="Sato K."/>
            <person name="Close T.J."/>
            <person name="Wise R.P."/>
            <person name="Stein N."/>
        </authorList>
    </citation>
    <scope>NUCLEOTIDE SEQUENCE [LARGE SCALE GENOMIC DNA]</scope>
    <source>
        <strain evidence="9">cv. Morex</strain>
    </source>
</reference>
<dbReference type="Gramene" id="HORVU.MOREX.r3.6HG0558310.1">
    <property type="protein sequence ID" value="HORVU.MOREX.r3.6HG0558310.1.CDS1"/>
    <property type="gene ID" value="HORVU.MOREX.r3.6HG0558310"/>
</dbReference>
<dbReference type="SMART" id="SM01144">
    <property type="entry name" value="DTW"/>
    <property type="match status" value="1"/>
</dbReference>
<feature type="region of interest" description="Disordered" evidence="6">
    <location>
        <begin position="214"/>
        <end position="236"/>
    </location>
</feature>
<feature type="domain" description="DTW" evidence="7">
    <location>
        <begin position="65"/>
        <end position="360"/>
    </location>
</feature>
<feature type="region of interest" description="Disordered" evidence="6">
    <location>
        <begin position="26"/>
        <end position="65"/>
    </location>
</feature>
<reference evidence="8" key="2">
    <citation type="submission" date="2020-10" db="EMBL/GenBank/DDBJ databases">
        <authorList>
            <person name="Scholz U."/>
            <person name="Mascher M."/>
            <person name="Fiebig A."/>
        </authorList>
    </citation>
    <scope>NUCLEOTIDE SEQUENCE [LARGE SCALE GENOMIC DNA]</scope>
    <source>
        <strain evidence="8">cv. Morex</strain>
    </source>
</reference>
<reference evidence="8" key="3">
    <citation type="submission" date="2022-01" db="UniProtKB">
        <authorList>
            <consortium name="EnsemblPlants"/>
        </authorList>
    </citation>
    <scope>IDENTIFICATION</scope>
    <source>
        <strain evidence="8">subsp. vulgare</strain>
    </source>
</reference>
<dbReference type="EC" id="2.5.1.25" evidence="1"/>
<evidence type="ECO:0000256" key="2">
    <source>
        <dbReference type="ARBA" id="ARBA00022679"/>
    </source>
</evidence>